<dbReference type="SUPFAM" id="SSF57850">
    <property type="entry name" value="RING/U-box"/>
    <property type="match status" value="1"/>
</dbReference>
<dbReference type="InterPro" id="IPR011989">
    <property type="entry name" value="ARM-like"/>
</dbReference>
<comment type="pathway">
    <text evidence="2">Protein modification; protein ubiquitination.</text>
</comment>
<dbReference type="STRING" id="4577.A0A1D6KUA0"/>
<keyword evidence="5" id="KW-0833">Ubl conjugation pathway</keyword>
<evidence type="ECO:0000256" key="2">
    <source>
        <dbReference type="ARBA" id="ARBA00004906"/>
    </source>
</evidence>
<dbReference type="GO" id="GO:0016567">
    <property type="term" value="P:protein ubiquitination"/>
    <property type="evidence" value="ECO:0007669"/>
    <property type="project" value="UniProtKB-UniPathway"/>
</dbReference>
<evidence type="ECO:0000313" key="6">
    <source>
        <dbReference type="EMBL" id="ONM06151.1"/>
    </source>
</evidence>
<organism evidence="6">
    <name type="scientific">Zea mays</name>
    <name type="common">Maize</name>
    <dbReference type="NCBI Taxonomy" id="4577"/>
    <lineage>
        <taxon>Eukaryota</taxon>
        <taxon>Viridiplantae</taxon>
        <taxon>Streptophyta</taxon>
        <taxon>Embryophyta</taxon>
        <taxon>Tracheophyta</taxon>
        <taxon>Spermatophyta</taxon>
        <taxon>Magnoliopsida</taxon>
        <taxon>Liliopsida</taxon>
        <taxon>Poales</taxon>
        <taxon>Poaceae</taxon>
        <taxon>PACMAD clade</taxon>
        <taxon>Panicoideae</taxon>
        <taxon>Andropogonodae</taxon>
        <taxon>Andropogoneae</taxon>
        <taxon>Tripsacinae</taxon>
        <taxon>Zea</taxon>
    </lineage>
</organism>
<proteinExistence type="predicted"/>
<accession>A0A1D6KUA0</accession>
<dbReference type="SUPFAM" id="SSF48371">
    <property type="entry name" value="ARM repeat"/>
    <property type="match status" value="1"/>
</dbReference>
<dbReference type="EC" id="2.3.2.27" evidence="3"/>
<dbReference type="InParanoid" id="A0A1D6KUA0"/>
<dbReference type="EMBL" id="CM007647">
    <property type="protein sequence ID" value="ONM06151.1"/>
    <property type="molecule type" value="Genomic_DNA"/>
</dbReference>
<dbReference type="SMR" id="A0A1D6KUA0"/>
<gene>
    <name evidence="6" type="ORF">ZEAMMB73_Zm00001d032826</name>
</gene>
<protein>
    <recommendedName>
        <fullName evidence="3">RING-type E3 ubiquitin transferase</fullName>
        <ecNumber evidence="3">2.3.2.27</ecNumber>
    </recommendedName>
</protein>
<dbReference type="AlphaFoldDB" id="A0A1D6KUA0"/>
<dbReference type="InterPro" id="IPR016024">
    <property type="entry name" value="ARM-type_fold"/>
</dbReference>
<dbReference type="SMART" id="SM00504">
    <property type="entry name" value="Ubox"/>
    <property type="match status" value="1"/>
</dbReference>
<dbReference type="OMA" id="CVDSDEP"/>
<evidence type="ECO:0000256" key="4">
    <source>
        <dbReference type="ARBA" id="ARBA00022679"/>
    </source>
</evidence>
<dbReference type="InterPro" id="IPR003613">
    <property type="entry name" value="Ubox_domain"/>
</dbReference>
<dbReference type="PANTHER" id="PTHR23315">
    <property type="entry name" value="U BOX DOMAIN-CONTAINING"/>
    <property type="match status" value="1"/>
</dbReference>
<keyword evidence="4" id="KW-0808">Transferase</keyword>
<dbReference type="GO" id="GO:0061630">
    <property type="term" value="F:ubiquitin protein ligase activity"/>
    <property type="evidence" value="ECO:0007669"/>
    <property type="project" value="UniProtKB-EC"/>
</dbReference>
<dbReference type="InterPro" id="IPR013083">
    <property type="entry name" value="Znf_RING/FYVE/PHD"/>
</dbReference>
<dbReference type="UniPathway" id="UPA00143"/>
<comment type="catalytic activity">
    <reaction evidence="1">
        <text>S-ubiquitinyl-[E2 ubiquitin-conjugating enzyme]-L-cysteine + [acceptor protein]-L-lysine = [E2 ubiquitin-conjugating enzyme]-L-cysteine + N(6)-ubiquitinyl-[acceptor protein]-L-lysine.</text>
        <dbReference type="EC" id="2.3.2.27"/>
    </reaction>
</comment>
<dbReference type="Gene3D" id="3.30.40.10">
    <property type="entry name" value="Zinc/RING finger domain, C3HC4 (zinc finger)"/>
    <property type="match status" value="1"/>
</dbReference>
<evidence type="ECO:0000256" key="5">
    <source>
        <dbReference type="ARBA" id="ARBA00022786"/>
    </source>
</evidence>
<evidence type="ECO:0000256" key="3">
    <source>
        <dbReference type="ARBA" id="ARBA00012483"/>
    </source>
</evidence>
<dbReference type="PANTHER" id="PTHR23315:SF112">
    <property type="entry name" value="U-BOX DOMAIN-CONTAINING PROTEIN 8"/>
    <property type="match status" value="1"/>
</dbReference>
<name>A0A1D6KUA0_MAIZE</name>
<evidence type="ECO:0000256" key="1">
    <source>
        <dbReference type="ARBA" id="ARBA00000900"/>
    </source>
</evidence>
<reference evidence="6" key="1">
    <citation type="submission" date="2015-12" db="EMBL/GenBank/DDBJ databases">
        <title>Update maize B73 reference genome by single molecule sequencing technologies.</title>
        <authorList>
            <consortium name="Maize Genome Sequencing Project"/>
            <person name="Ware D."/>
        </authorList>
    </citation>
    <scope>NUCLEOTIDE SEQUENCE [LARGE SCALE GENOMIC DNA]</scope>
    <source>
        <tissue evidence="6">Seedling</tissue>
    </source>
</reference>
<sequence length="322" mass="33684">MSALSTAATINAHADPPSSPPPPLQSTAWKVRHYRGRRHLVLRAGITASMEGLSPPPRPVAKITFERRSIQSWLDGGHLTCPVTNLPLPPSPPLIPNHALRRLIAAVSPSAAASLVPAEGGAHARQEAVSAAVPTRPASPMPALLGLAKSSATGRREVLESGNAAVLLRQAKVGDEAVARALLHLSLDGNDTRVGLVANGAVDALSAVVSRAERRRLHHWGAPSAIPALVGLLRRSGPQEGREAATALYELCKLPENRRRRVVREGAVPALADFAVAGSARAVEVLGLLARCWEGWQELCRVPGVVSVLTGAAGSGNARAIE</sequence>
<dbReference type="Gene3D" id="1.25.10.10">
    <property type="entry name" value="Leucine-rich Repeat Variant"/>
    <property type="match status" value="1"/>
</dbReference>